<protein>
    <submittedName>
        <fullName evidence="1">Uncharacterized protein</fullName>
    </submittedName>
</protein>
<sequence>MDDTLYILGGKLTYEFIRLNIVGALPSLTTLYGIISDTNLKIIEGQFRFDELKHHSDLLNTKFGFVSEDCTGVVQKITYNERTNSFVGFSAPLTNGIPYVNHFQTDSFEQLKTWFSTVNKASLLNVHMFQPIPSNHLKSSSPFVLAAYGVNNQCTSIDILKRWSYIYDECCKKQIRVIGFSTDATHVATKWRNRLLASTAHLVLGQQPITMQHVQNIIDNGYNKLDHGLVYTDLNPKDKQNYTSCEKIASEDVLNILKHNRDTQATYVYLRLLKHIIIAYVERSTNIKDRLHSAWTVVFTCRLWKLWIKHNIFTRSNSTKKDETKKSKDKYFLTIPVYYSIEINAHNLLYLTLLVKQRQLPPNALNIVLFSSQPCESMFRNSRALSGAFSTRVNFTVNDFLQRAEKLSVLEQIKCYEETNNDSRLLFPIHHKHKKNNDSTTYQSISDIDKLNIENVVLSAYKTAEELVENLNIFHLLKQHNIYQLNDVSKHVYDDLRSTCRINDHSMFDSNDEVEFNSEDHLLFHNDSIEDTDVNIVDDDSDNGLFTTKTTFSGIRLFGSVSDDSMNSYFKINLNNDVKYIHKQTASWLLTEKNNHLSVDRLNQVMEMNRQT</sequence>
<dbReference type="AlphaFoldDB" id="A0A818DJY2"/>
<gene>
    <name evidence="1" type="ORF">GRG538_LOCUS13079</name>
</gene>
<comment type="caution">
    <text evidence="1">The sequence shown here is derived from an EMBL/GenBank/DDBJ whole genome shotgun (WGS) entry which is preliminary data.</text>
</comment>
<proteinExistence type="predicted"/>
<dbReference type="EMBL" id="CAJNYT010001893">
    <property type="protein sequence ID" value="CAF3436022.1"/>
    <property type="molecule type" value="Genomic_DNA"/>
</dbReference>
<organism evidence="1 2">
    <name type="scientific">Rotaria socialis</name>
    <dbReference type="NCBI Taxonomy" id="392032"/>
    <lineage>
        <taxon>Eukaryota</taxon>
        <taxon>Metazoa</taxon>
        <taxon>Spiralia</taxon>
        <taxon>Gnathifera</taxon>
        <taxon>Rotifera</taxon>
        <taxon>Eurotatoria</taxon>
        <taxon>Bdelloidea</taxon>
        <taxon>Philodinida</taxon>
        <taxon>Philodinidae</taxon>
        <taxon>Rotaria</taxon>
    </lineage>
</organism>
<evidence type="ECO:0000313" key="2">
    <source>
        <dbReference type="Proteomes" id="UP000663872"/>
    </source>
</evidence>
<name>A0A818DJY2_9BILA</name>
<dbReference type="Proteomes" id="UP000663872">
    <property type="component" value="Unassembled WGS sequence"/>
</dbReference>
<reference evidence="1" key="1">
    <citation type="submission" date="2021-02" db="EMBL/GenBank/DDBJ databases">
        <authorList>
            <person name="Nowell W R."/>
        </authorList>
    </citation>
    <scope>NUCLEOTIDE SEQUENCE</scope>
</reference>
<accession>A0A818DJY2</accession>
<evidence type="ECO:0000313" key="1">
    <source>
        <dbReference type="EMBL" id="CAF3436022.1"/>
    </source>
</evidence>